<dbReference type="EMBL" id="JAGTJJ010000044">
    <property type="protein sequence ID" value="MDC3986816.1"/>
    <property type="molecule type" value="Genomic_DNA"/>
</dbReference>
<dbReference type="RefSeq" id="WP_272422424.1">
    <property type="nucleotide sequence ID" value="NZ_JAGTJJ010000044.1"/>
</dbReference>
<reference evidence="8 9" key="1">
    <citation type="submission" date="2021-04" db="EMBL/GenBank/DDBJ databases">
        <title>Genome analysis of Polyangium sp.</title>
        <authorList>
            <person name="Li Y."/>
            <person name="Wang J."/>
        </authorList>
    </citation>
    <scope>NUCLEOTIDE SEQUENCE [LARGE SCALE GENOMIC DNA]</scope>
    <source>
        <strain evidence="8 9">SDU14</strain>
    </source>
</reference>
<dbReference type="PRINTS" id="PR00959">
    <property type="entry name" value="MEVGALKINASE"/>
</dbReference>
<evidence type="ECO:0000256" key="6">
    <source>
        <dbReference type="ARBA" id="ARBA00022840"/>
    </source>
</evidence>
<keyword evidence="5" id="KW-0418">Kinase</keyword>
<dbReference type="Gene3D" id="3.30.70.890">
    <property type="entry name" value="GHMP kinase, C-terminal domain"/>
    <property type="match status" value="1"/>
</dbReference>
<comment type="caution">
    <text evidence="8">The sequence shown here is derived from an EMBL/GenBank/DDBJ whole genome shotgun (WGS) entry which is preliminary data.</text>
</comment>
<dbReference type="AlphaFoldDB" id="A0A9X3XEU9"/>
<keyword evidence="3" id="KW-0808">Transferase</keyword>
<keyword evidence="6" id="KW-0067">ATP-binding</keyword>
<dbReference type="InterPro" id="IPR036554">
    <property type="entry name" value="GHMP_kinase_C_sf"/>
</dbReference>
<dbReference type="Proteomes" id="UP001151081">
    <property type="component" value="Unassembled WGS sequence"/>
</dbReference>
<dbReference type="Pfam" id="PF00288">
    <property type="entry name" value="GHMP_kinases_N"/>
    <property type="match status" value="1"/>
</dbReference>
<evidence type="ECO:0000259" key="7">
    <source>
        <dbReference type="Pfam" id="PF00288"/>
    </source>
</evidence>
<dbReference type="InterPro" id="IPR014721">
    <property type="entry name" value="Ribsml_uS5_D2-typ_fold_subgr"/>
</dbReference>
<evidence type="ECO:0000256" key="3">
    <source>
        <dbReference type="ARBA" id="ARBA00022679"/>
    </source>
</evidence>
<dbReference type="PANTHER" id="PTHR31814">
    <property type="match status" value="1"/>
</dbReference>
<organism evidence="8 9">
    <name type="scientific">Polyangium jinanense</name>
    <dbReference type="NCBI Taxonomy" id="2829994"/>
    <lineage>
        <taxon>Bacteria</taxon>
        <taxon>Pseudomonadati</taxon>
        <taxon>Myxococcota</taxon>
        <taxon>Polyangia</taxon>
        <taxon>Polyangiales</taxon>
        <taxon>Polyangiaceae</taxon>
        <taxon>Polyangium</taxon>
    </lineage>
</organism>
<feature type="domain" description="GHMP kinase N-terminal" evidence="7">
    <location>
        <begin position="78"/>
        <end position="137"/>
    </location>
</feature>
<dbReference type="SUPFAM" id="SSF55060">
    <property type="entry name" value="GHMP Kinase, C-terminal domain"/>
    <property type="match status" value="1"/>
</dbReference>
<protein>
    <recommendedName>
        <fullName evidence="2">phosphomevalonate kinase</fullName>
        <ecNumber evidence="2">2.7.4.2</ecNumber>
    </recommendedName>
</protein>
<comment type="pathway">
    <text evidence="1">Isoprenoid biosynthesis; isopentenyl diphosphate biosynthesis via mevalonate pathway; isopentenyl diphosphate from (R)-mevalonate: step 2/3.</text>
</comment>
<dbReference type="PANTHER" id="PTHR31814:SF2">
    <property type="entry name" value="PHOSPHOMEVALONATE KINASE"/>
    <property type="match status" value="1"/>
</dbReference>
<sequence length="302" mass="30401">MIARAPGKIVVSGAYAVLEGAPALVAAVDRYVVADASRTSELVTEEVHAAIDAGVLGHAPAFDASALRAPMLDGTTRKLGLGSSAAILVASIGSVLARAIGDEAALRKAVFPLALAAHRKAQPRGSGIDVASSVFGGIVACRIAVDHALDVMPFHLPEGVVLEVFACPTAASTGALVEKVQALRTTDPATYRRLLDEIADGAQAALEAQDAAGFVQAIAAQIDALAELGRAAGAPIVVEDVAELRPFAQAEGASFGPSGAGGGDIALWVGRAPSSAAFRARAAARNLEPLDTRIGPPGLSVG</sequence>
<dbReference type="InterPro" id="IPR006204">
    <property type="entry name" value="GHMP_kinase_N_dom"/>
</dbReference>
<dbReference type="InterPro" id="IPR035102">
    <property type="entry name" value="Phosphomevalonate_kinase"/>
</dbReference>
<evidence type="ECO:0000313" key="8">
    <source>
        <dbReference type="EMBL" id="MDC3986816.1"/>
    </source>
</evidence>
<dbReference type="SUPFAM" id="SSF54211">
    <property type="entry name" value="Ribosomal protein S5 domain 2-like"/>
    <property type="match status" value="1"/>
</dbReference>
<evidence type="ECO:0000313" key="9">
    <source>
        <dbReference type="Proteomes" id="UP001151081"/>
    </source>
</evidence>
<name>A0A9X3XEU9_9BACT</name>
<dbReference type="GO" id="GO:0004631">
    <property type="term" value="F:phosphomevalonate kinase activity"/>
    <property type="evidence" value="ECO:0007669"/>
    <property type="project" value="UniProtKB-EC"/>
</dbReference>
<dbReference type="Gene3D" id="3.30.230.10">
    <property type="match status" value="2"/>
</dbReference>
<evidence type="ECO:0000256" key="4">
    <source>
        <dbReference type="ARBA" id="ARBA00022741"/>
    </source>
</evidence>
<dbReference type="EC" id="2.7.4.2" evidence="2"/>
<proteinExistence type="predicted"/>
<keyword evidence="4" id="KW-0547">Nucleotide-binding</keyword>
<dbReference type="GO" id="GO:0005524">
    <property type="term" value="F:ATP binding"/>
    <property type="evidence" value="ECO:0007669"/>
    <property type="project" value="UniProtKB-KW"/>
</dbReference>
<evidence type="ECO:0000256" key="2">
    <source>
        <dbReference type="ARBA" id="ARBA00012958"/>
    </source>
</evidence>
<accession>A0A9X3XEU9</accession>
<evidence type="ECO:0000256" key="5">
    <source>
        <dbReference type="ARBA" id="ARBA00022777"/>
    </source>
</evidence>
<keyword evidence="9" id="KW-1185">Reference proteome</keyword>
<gene>
    <name evidence="8" type="ORF">KEG57_40455</name>
</gene>
<evidence type="ECO:0000256" key="1">
    <source>
        <dbReference type="ARBA" id="ARBA00005017"/>
    </source>
</evidence>
<dbReference type="InterPro" id="IPR020568">
    <property type="entry name" value="Ribosomal_Su5_D2-typ_SF"/>
</dbReference>